<evidence type="ECO:0000313" key="1">
    <source>
        <dbReference type="EMBL" id="KAL3275987.1"/>
    </source>
</evidence>
<evidence type="ECO:0000313" key="2">
    <source>
        <dbReference type="Proteomes" id="UP001516400"/>
    </source>
</evidence>
<comment type="caution">
    <text evidence="1">The sequence shown here is derived from an EMBL/GenBank/DDBJ whole genome shotgun (WGS) entry which is preliminary data.</text>
</comment>
<organism evidence="1 2">
    <name type="scientific">Cryptolaemus montrouzieri</name>
    <dbReference type="NCBI Taxonomy" id="559131"/>
    <lineage>
        <taxon>Eukaryota</taxon>
        <taxon>Metazoa</taxon>
        <taxon>Ecdysozoa</taxon>
        <taxon>Arthropoda</taxon>
        <taxon>Hexapoda</taxon>
        <taxon>Insecta</taxon>
        <taxon>Pterygota</taxon>
        <taxon>Neoptera</taxon>
        <taxon>Endopterygota</taxon>
        <taxon>Coleoptera</taxon>
        <taxon>Polyphaga</taxon>
        <taxon>Cucujiformia</taxon>
        <taxon>Coccinelloidea</taxon>
        <taxon>Coccinellidae</taxon>
        <taxon>Scymninae</taxon>
        <taxon>Scymnini</taxon>
        <taxon>Cryptolaemus</taxon>
    </lineage>
</organism>
<sequence>MIRIVEEKMVLLQLSTNSNMIKDAKKECTKEYYLKINPQMIWIIPEYLNLIKTRNKKYVRWKQLLNDFTRENFMKAKNASHNLRRKLKREYTENKFEQAKGNSKKSWDVLNNICGRGKIDNIAEANGQIISNKNNHTLTE</sequence>
<protein>
    <submittedName>
        <fullName evidence="1">Uncharacterized protein</fullName>
    </submittedName>
</protein>
<proteinExistence type="predicted"/>
<dbReference type="AlphaFoldDB" id="A0ABD2NBK5"/>
<keyword evidence="2" id="KW-1185">Reference proteome</keyword>
<accession>A0ABD2NBK5</accession>
<name>A0ABD2NBK5_9CUCU</name>
<dbReference type="EMBL" id="JABFTP020000083">
    <property type="protein sequence ID" value="KAL3275987.1"/>
    <property type="molecule type" value="Genomic_DNA"/>
</dbReference>
<dbReference type="Proteomes" id="UP001516400">
    <property type="component" value="Unassembled WGS sequence"/>
</dbReference>
<gene>
    <name evidence="1" type="ORF">HHI36_020718</name>
</gene>
<reference evidence="1 2" key="1">
    <citation type="journal article" date="2021" name="BMC Biol.">
        <title>Horizontally acquired antibacterial genes associated with adaptive radiation of ladybird beetles.</title>
        <authorList>
            <person name="Li H.S."/>
            <person name="Tang X.F."/>
            <person name="Huang Y.H."/>
            <person name="Xu Z.Y."/>
            <person name="Chen M.L."/>
            <person name="Du X.Y."/>
            <person name="Qiu B.Y."/>
            <person name="Chen P.T."/>
            <person name="Zhang W."/>
            <person name="Slipinski A."/>
            <person name="Escalona H.E."/>
            <person name="Waterhouse R.M."/>
            <person name="Zwick A."/>
            <person name="Pang H."/>
        </authorList>
    </citation>
    <scope>NUCLEOTIDE SEQUENCE [LARGE SCALE GENOMIC DNA]</scope>
    <source>
        <strain evidence="1">SYSU2018</strain>
    </source>
</reference>